<sequence length="96" mass="10046">MANGYWVITFRSVSDQAGLDKYAAVAGPVIKALGGKVLIAGQPSFAYETGIAQRVAVVEFSSLAAADAAYNSAEYQATVQHLVGAAERDVRIIEGL</sequence>
<dbReference type="Gene3D" id="3.30.70.100">
    <property type="match status" value="1"/>
</dbReference>
<protein>
    <submittedName>
        <fullName evidence="2">DUF1330 domain-containing protein</fullName>
    </submittedName>
</protein>
<dbReference type="InterPro" id="IPR011008">
    <property type="entry name" value="Dimeric_a/b-barrel"/>
</dbReference>
<dbReference type="Pfam" id="PF07045">
    <property type="entry name" value="DUF1330"/>
    <property type="match status" value="1"/>
</dbReference>
<dbReference type="SUPFAM" id="SSF54909">
    <property type="entry name" value="Dimeric alpha+beta barrel"/>
    <property type="match status" value="1"/>
</dbReference>
<comment type="caution">
    <text evidence="2">The sequence shown here is derived from an EMBL/GenBank/DDBJ whole genome shotgun (WGS) entry which is preliminary data.</text>
</comment>
<gene>
    <name evidence="2" type="ORF">EKH80_01935</name>
</gene>
<dbReference type="InterPro" id="IPR010753">
    <property type="entry name" value="DUF1330"/>
</dbReference>
<evidence type="ECO:0000313" key="3">
    <source>
        <dbReference type="Proteomes" id="UP000274358"/>
    </source>
</evidence>
<evidence type="ECO:0000313" key="2">
    <source>
        <dbReference type="EMBL" id="RUL79973.1"/>
    </source>
</evidence>
<dbReference type="Proteomes" id="UP000274358">
    <property type="component" value="Unassembled WGS sequence"/>
</dbReference>
<dbReference type="PANTHER" id="PTHR41521:SF4">
    <property type="entry name" value="BLR0684 PROTEIN"/>
    <property type="match status" value="1"/>
</dbReference>
<name>A0A432MB88_9GAMM</name>
<evidence type="ECO:0000259" key="1">
    <source>
        <dbReference type="Pfam" id="PF07045"/>
    </source>
</evidence>
<dbReference type="AlphaFoldDB" id="A0A432MB88"/>
<dbReference type="EMBL" id="RYYV01000001">
    <property type="protein sequence ID" value="RUL79973.1"/>
    <property type="molecule type" value="Genomic_DNA"/>
</dbReference>
<organism evidence="2 3">
    <name type="scientific">Dyella choica</name>
    <dbReference type="NCBI Taxonomy" id="1927959"/>
    <lineage>
        <taxon>Bacteria</taxon>
        <taxon>Pseudomonadati</taxon>
        <taxon>Pseudomonadota</taxon>
        <taxon>Gammaproteobacteria</taxon>
        <taxon>Lysobacterales</taxon>
        <taxon>Rhodanobacteraceae</taxon>
        <taxon>Dyella</taxon>
    </lineage>
</organism>
<keyword evidence="3" id="KW-1185">Reference proteome</keyword>
<reference evidence="2 3" key="1">
    <citation type="submission" date="2018-12" db="EMBL/GenBank/DDBJ databases">
        <title>Dyella dinghuensis sp. nov. DHOA06 and Dyella choica sp. nov. 4M-K27, isolated from forest soil.</title>
        <authorList>
            <person name="Qiu L.-H."/>
            <person name="Gao Z.-H."/>
        </authorList>
    </citation>
    <scope>NUCLEOTIDE SEQUENCE [LARGE SCALE GENOMIC DNA]</scope>
    <source>
        <strain evidence="2 3">4M-K27</strain>
    </source>
</reference>
<accession>A0A432MB88</accession>
<feature type="domain" description="DUF1330" evidence="1">
    <location>
        <begin position="4"/>
        <end position="96"/>
    </location>
</feature>
<dbReference type="PANTHER" id="PTHR41521">
    <property type="match status" value="1"/>
</dbReference>
<proteinExistence type="predicted"/>
<dbReference type="OrthoDB" id="9806380at2"/>
<dbReference type="RefSeq" id="WP_126683024.1">
    <property type="nucleotide sequence ID" value="NZ_RYYV01000001.1"/>
</dbReference>